<protein>
    <submittedName>
        <fullName evidence="1">Nucleotidyltransferase family protein</fullName>
    </submittedName>
</protein>
<dbReference type="InterPro" id="IPR039498">
    <property type="entry name" value="NTP_transf_5"/>
</dbReference>
<organism evidence="1">
    <name type="scientific">Sporolactobacillus sp. Y61</name>
    <dbReference type="NCBI Taxonomy" id="3160863"/>
    <lineage>
        <taxon>Bacteria</taxon>
        <taxon>Bacillati</taxon>
        <taxon>Bacillota</taxon>
        <taxon>Bacilli</taxon>
        <taxon>Bacillales</taxon>
        <taxon>Sporolactobacillaceae</taxon>
        <taxon>Sporolactobacillus</taxon>
    </lineage>
</organism>
<reference evidence="1" key="1">
    <citation type="submission" date="2024-06" db="EMBL/GenBank/DDBJ databases">
        <authorList>
            <person name="Fan A."/>
            <person name="Zhang F.Y."/>
            <person name="Zhang L."/>
        </authorList>
    </citation>
    <scope>NUCLEOTIDE SEQUENCE</scope>
    <source>
        <strain evidence="1">Y61</strain>
    </source>
</reference>
<sequence length="377" mass="44752">MLKLLHALIDPSLPLPAEEDEYRQMISQRRFFQVSSQLYYLLRRQNRLKEVPLFFSEALKADADRNLIRSLMIKGELDHLLQCFTEEKIEVIPFKGTIFAEKYFGSLSARGTTDIDILVKPHQIAQATNILQKLGFTSLVPYAPEHFHIVLQKKMPQLSTHVNVEVHWHFLRKGTSSLDMNTIWEGSSSLPGERYIRELSNFHTFYLICLHGWNHDLDNWKYFIDIIRLIEVFQPTLNYQELFAFAEQQKTYKRIAHTLMIVYHVFPELERLVPLPLPTDSELWWNKMDLLLSEDSKRTFRMMVKKIKQCGDYETWQQKWNYLRMTIFPDPVIMSATIGKNKSKLPRAVQYIFLFCHRLSGFMKSIPYIIKFRKKIR</sequence>
<dbReference type="EMBL" id="CP159510">
    <property type="protein sequence ID" value="XCJ18126.1"/>
    <property type="molecule type" value="Genomic_DNA"/>
</dbReference>
<name>A0AAU8IJJ7_9BACL</name>
<evidence type="ECO:0000313" key="1">
    <source>
        <dbReference type="EMBL" id="XCJ18126.1"/>
    </source>
</evidence>
<proteinExistence type="predicted"/>
<gene>
    <name evidence="1" type="ORF">ABNN70_06685</name>
</gene>
<accession>A0AAU8IJJ7</accession>
<dbReference type="AlphaFoldDB" id="A0AAU8IJJ7"/>
<dbReference type="Pfam" id="PF14907">
    <property type="entry name" value="NTP_transf_5"/>
    <property type="match status" value="1"/>
</dbReference>
<dbReference type="RefSeq" id="WP_353949205.1">
    <property type="nucleotide sequence ID" value="NZ_CP159510.1"/>
</dbReference>